<dbReference type="PRINTS" id="PR00757">
    <property type="entry name" value="AMINEOXDASEF"/>
</dbReference>
<accession>A0A6P5LL63</accession>
<proteinExistence type="inferred from homology"/>
<dbReference type="InterPro" id="IPR036188">
    <property type="entry name" value="FAD/NAD-bd_sf"/>
</dbReference>
<feature type="binding site" evidence="10">
    <location>
        <position position="509"/>
    </location>
    <ligand>
        <name>FAD</name>
        <dbReference type="ChEBI" id="CHEBI:57692"/>
    </ligand>
</feature>
<evidence type="ECO:0000256" key="10">
    <source>
        <dbReference type="PIRSR" id="PIRSR601613-1"/>
    </source>
</evidence>
<evidence type="ECO:0000256" key="6">
    <source>
        <dbReference type="ARBA" id="ARBA00022827"/>
    </source>
</evidence>
<keyword evidence="5 11" id="KW-0285">Flavoprotein</keyword>
<dbReference type="RefSeq" id="XP_020859130.1">
    <property type="nucleotide sequence ID" value="XM_021003471.1"/>
</dbReference>
<feature type="compositionally biased region" description="Basic and acidic residues" evidence="12">
    <location>
        <begin position="480"/>
        <end position="491"/>
    </location>
</feature>
<keyword evidence="4" id="KW-0964">Secreted</keyword>
<dbReference type="InterPro" id="IPR001613">
    <property type="entry name" value="Flavin_amine_oxidase"/>
</dbReference>
<gene>
    <name evidence="15" type="primary">IL4I1</name>
</gene>
<organism evidence="14 15">
    <name type="scientific">Phascolarctos cinereus</name>
    <name type="common">Koala</name>
    <dbReference type="NCBI Taxonomy" id="38626"/>
    <lineage>
        <taxon>Eukaryota</taxon>
        <taxon>Metazoa</taxon>
        <taxon>Chordata</taxon>
        <taxon>Craniata</taxon>
        <taxon>Vertebrata</taxon>
        <taxon>Euteleostomi</taxon>
        <taxon>Mammalia</taxon>
        <taxon>Metatheria</taxon>
        <taxon>Diprotodontia</taxon>
        <taxon>Phascolarctidae</taxon>
        <taxon>Phascolarctos</taxon>
    </lineage>
</organism>
<evidence type="ECO:0000256" key="7">
    <source>
        <dbReference type="ARBA" id="ARBA00023002"/>
    </source>
</evidence>
<keyword evidence="9" id="KW-0325">Glycoprotein</keyword>
<dbReference type="PANTHER" id="PTHR10742">
    <property type="entry name" value="FLAVIN MONOAMINE OXIDASE"/>
    <property type="match status" value="1"/>
</dbReference>
<dbReference type="PANTHER" id="PTHR10742:SF21">
    <property type="entry name" value="L-AMINO-ACID OXIDASE"/>
    <property type="match status" value="1"/>
</dbReference>
<dbReference type="GO" id="GO:0009063">
    <property type="term" value="P:amino acid catabolic process"/>
    <property type="evidence" value="ECO:0007669"/>
    <property type="project" value="TreeGrafter"/>
</dbReference>
<dbReference type="SUPFAM" id="SSF51905">
    <property type="entry name" value="FAD/NAD(P)-binding domain"/>
    <property type="match status" value="1"/>
</dbReference>
<evidence type="ECO:0000256" key="1">
    <source>
        <dbReference type="ARBA" id="ARBA00001974"/>
    </source>
</evidence>
<dbReference type="GO" id="GO:0005576">
    <property type="term" value="C:extracellular region"/>
    <property type="evidence" value="ECO:0007669"/>
    <property type="project" value="UniProtKB-SubCell"/>
</dbReference>
<comment type="cofactor">
    <cofactor evidence="1 11">
        <name>FAD</name>
        <dbReference type="ChEBI" id="CHEBI:57692"/>
    </cofactor>
</comment>
<protein>
    <recommendedName>
        <fullName evidence="11">Amine oxidase</fullName>
        <ecNumber evidence="11">1.4.3.-</ecNumber>
    </recommendedName>
</protein>
<evidence type="ECO:0000256" key="9">
    <source>
        <dbReference type="ARBA" id="ARBA00023180"/>
    </source>
</evidence>
<dbReference type="Gene3D" id="3.50.50.60">
    <property type="entry name" value="FAD/NAD(P)-binding domain"/>
    <property type="match status" value="1"/>
</dbReference>
<dbReference type="GeneID" id="110219789"/>
<evidence type="ECO:0000256" key="4">
    <source>
        <dbReference type="ARBA" id="ARBA00022525"/>
    </source>
</evidence>
<feature type="binding site" evidence="10">
    <location>
        <begin position="128"/>
        <end position="131"/>
    </location>
    <ligand>
        <name>FAD</name>
        <dbReference type="ChEBI" id="CHEBI:57692"/>
    </ligand>
</feature>
<dbReference type="AlphaFoldDB" id="A0A6P5LL63"/>
<evidence type="ECO:0000256" key="8">
    <source>
        <dbReference type="ARBA" id="ARBA00023157"/>
    </source>
</evidence>
<keyword evidence="6 11" id="KW-0274">FAD</keyword>
<evidence type="ECO:0000256" key="11">
    <source>
        <dbReference type="RuleBase" id="RU362067"/>
    </source>
</evidence>
<evidence type="ECO:0000256" key="2">
    <source>
        <dbReference type="ARBA" id="ARBA00004613"/>
    </source>
</evidence>
<dbReference type="InterPro" id="IPR050281">
    <property type="entry name" value="Flavin_monoamine_oxidase"/>
</dbReference>
<dbReference type="Pfam" id="PF01593">
    <property type="entry name" value="Amino_oxidase"/>
    <property type="match status" value="1"/>
</dbReference>
<dbReference type="FunCoup" id="A0A6P5LL63">
    <property type="interactions" value="180"/>
</dbReference>
<dbReference type="FunFam" id="1.10.405.10:FF:000004">
    <property type="entry name" value="Amine oxidase"/>
    <property type="match status" value="1"/>
</dbReference>
<dbReference type="InterPro" id="IPR002937">
    <property type="entry name" value="Amino_oxidase"/>
</dbReference>
<dbReference type="InParanoid" id="A0A6P5LL63"/>
<keyword evidence="8" id="KW-1015">Disulfide bond</keyword>
<dbReference type="KEGG" id="pcw:110219789"/>
<dbReference type="GO" id="GO:0001716">
    <property type="term" value="F:L-amino-acid oxidase activity"/>
    <property type="evidence" value="ECO:0007669"/>
    <property type="project" value="TreeGrafter"/>
</dbReference>
<name>A0A6P5LL63_PHACI</name>
<evidence type="ECO:0000313" key="14">
    <source>
        <dbReference type="Proteomes" id="UP000515140"/>
    </source>
</evidence>
<feature type="binding site" evidence="10">
    <location>
        <position position="131"/>
    </location>
    <ligand>
        <name>substrate</name>
    </ligand>
</feature>
<comment type="subcellular location">
    <subcellularLocation>
        <location evidence="2">Secreted</location>
    </subcellularLocation>
</comment>
<dbReference type="FunFam" id="3.50.50.60:FF:000450">
    <property type="entry name" value="Amine oxidase"/>
    <property type="match status" value="1"/>
</dbReference>
<evidence type="ECO:0000313" key="15">
    <source>
        <dbReference type="RefSeq" id="XP_020859130.1"/>
    </source>
</evidence>
<dbReference type="EC" id="1.4.3.-" evidence="11"/>
<evidence type="ECO:0000256" key="3">
    <source>
        <dbReference type="ARBA" id="ARBA00005465"/>
    </source>
</evidence>
<dbReference type="SUPFAM" id="SSF54373">
    <property type="entry name" value="FAD-linked reductases, C-terminal domain"/>
    <property type="match status" value="1"/>
</dbReference>
<dbReference type="Proteomes" id="UP000515140">
    <property type="component" value="Unplaced"/>
</dbReference>
<dbReference type="Gene3D" id="3.90.660.10">
    <property type="match status" value="1"/>
</dbReference>
<evidence type="ECO:0000256" key="12">
    <source>
        <dbReference type="SAM" id="MobiDB-lite"/>
    </source>
</evidence>
<feature type="binding site" evidence="10">
    <location>
        <begin position="104"/>
        <end position="105"/>
    </location>
    <ligand>
        <name>FAD</name>
        <dbReference type="ChEBI" id="CHEBI:57692"/>
    </ligand>
</feature>
<evidence type="ECO:0000259" key="13">
    <source>
        <dbReference type="Pfam" id="PF01593"/>
    </source>
</evidence>
<dbReference type="CTD" id="259307"/>
<evidence type="ECO:0000256" key="5">
    <source>
        <dbReference type="ARBA" id="ARBA00022630"/>
    </source>
</evidence>
<sequence>MLSPLQKTGEVREGRFLMAWIWESPEAGLFLLLDLTRANEADAGDDPFLKCFLDPDYRELMDIMSQGLNQTTRPQRVAVVGAGIAGLVAAKVLEDAGHKVTLLEASDRIGGRILTYRDEKTGWLGELGAMRIPSNHRILLKLCAHLGLPLAQFIQSDMNAWTEANGVKLRNFVVEAAPEKLGYPLQPSEQGQSPEAIYQMALHKALYDLKHLGCSRMIKKFESYTLLDYLLGEGNLSLAAVHLLGDVLAEDGFFSLNFAEALRAHSYLNNQLRYWRIRDGWDQLPRALLLSLRGPVLLRAPVLQVSQNHKGASILYCDPRQPSRLLSLAADHVLLATTATALSHIDFQPPLHPALRRALRGIHYVPATKIFLSFRKPFWEDEGIVGGHSSTDRPVRALYYPEGNRTEAGGLLLASYTWSDATAAFAGLGEEETLRLVLRDVVALHGEKVRELWDGRGAVMRWGENRYSQGGFVVQPPQPRPEHARDPEQEKPWHWDWTQPEGRLHFAGEYTALPHGWVETAIKSGLRAAQKIHRAT</sequence>
<keyword evidence="14" id="KW-1185">Reference proteome</keyword>
<feature type="region of interest" description="Disordered" evidence="12">
    <location>
        <begin position="470"/>
        <end position="491"/>
    </location>
</feature>
<keyword evidence="7 11" id="KW-0560">Oxidoreductase</keyword>
<feature type="domain" description="Amine oxidase" evidence="13">
    <location>
        <begin position="84"/>
        <end position="532"/>
    </location>
</feature>
<feature type="binding site" evidence="10">
    <location>
        <position position="302"/>
    </location>
    <ligand>
        <name>FAD</name>
        <dbReference type="ChEBI" id="CHEBI:57692"/>
    </ligand>
</feature>
<reference evidence="15" key="1">
    <citation type="submission" date="2025-08" db="UniProtKB">
        <authorList>
            <consortium name="RefSeq"/>
        </authorList>
    </citation>
    <scope>IDENTIFICATION</scope>
    <source>
        <tissue evidence="15">Spleen</tissue>
    </source>
</reference>
<dbReference type="Gene3D" id="1.10.405.10">
    <property type="entry name" value="Guanine Nucleotide Dissociation Inhibitor, domain 1"/>
    <property type="match status" value="1"/>
</dbReference>
<comment type="similarity">
    <text evidence="3">Belongs to the flavin monoamine oxidase family. FIG1 subfamily.</text>
</comment>